<dbReference type="InterPro" id="IPR036890">
    <property type="entry name" value="HATPase_C_sf"/>
</dbReference>
<dbReference type="PANTHER" id="PTHR43547">
    <property type="entry name" value="TWO-COMPONENT HISTIDINE KINASE"/>
    <property type="match status" value="1"/>
</dbReference>
<comment type="catalytic activity">
    <reaction evidence="1">
        <text>ATP + protein L-histidine = ADP + protein N-phospho-L-histidine.</text>
        <dbReference type="EC" id="2.7.13.3"/>
    </reaction>
</comment>
<accession>A0A401XP73</accession>
<dbReference type="Pfam" id="PF02518">
    <property type="entry name" value="HATPase_c"/>
    <property type="match status" value="1"/>
</dbReference>
<dbReference type="RefSeq" id="WP_124398808.1">
    <property type="nucleotide sequence ID" value="NZ_BHZE01000050.1"/>
</dbReference>
<dbReference type="Gene3D" id="3.30.565.10">
    <property type="entry name" value="Histidine kinase-like ATPase, C-terminal domain"/>
    <property type="match status" value="1"/>
</dbReference>
<evidence type="ECO:0000256" key="3">
    <source>
        <dbReference type="ARBA" id="ARBA00022553"/>
    </source>
</evidence>
<proteinExistence type="predicted"/>
<dbReference type="InterPro" id="IPR004358">
    <property type="entry name" value="Sig_transdc_His_kin-like_C"/>
</dbReference>
<keyword evidence="3" id="KW-0597">Phosphoprotein</keyword>
<dbReference type="Proteomes" id="UP000286715">
    <property type="component" value="Unassembled WGS sequence"/>
</dbReference>
<dbReference type="SUPFAM" id="SSF55874">
    <property type="entry name" value="ATPase domain of HSP90 chaperone/DNA topoisomerase II/histidine kinase"/>
    <property type="match status" value="1"/>
</dbReference>
<evidence type="ECO:0000256" key="2">
    <source>
        <dbReference type="ARBA" id="ARBA00012438"/>
    </source>
</evidence>
<dbReference type="InterPro" id="IPR005467">
    <property type="entry name" value="His_kinase_dom"/>
</dbReference>
<dbReference type="PROSITE" id="PS50109">
    <property type="entry name" value="HIS_KIN"/>
    <property type="match status" value="1"/>
</dbReference>
<reference evidence="5 6" key="1">
    <citation type="submission" date="2018-11" db="EMBL/GenBank/DDBJ databases">
        <title>Schleiferia aggregans sp. nov., a moderately thermophilic heterotrophic bacterium isolated from microbial mats at a terrestrial hot spring.</title>
        <authorList>
            <person name="Iino T."/>
            <person name="Ohkuma M."/>
            <person name="Haruta S."/>
        </authorList>
    </citation>
    <scope>NUCLEOTIDE SEQUENCE [LARGE SCALE GENOMIC DNA]</scope>
    <source>
        <strain evidence="5 6">LA</strain>
    </source>
</reference>
<evidence type="ECO:0000313" key="5">
    <source>
        <dbReference type="EMBL" id="GCD78753.1"/>
    </source>
</evidence>
<dbReference type="InterPro" id="IPR003594">
    <property type="entry name" value="HATPase_dom"/>
</dbReference>
<gene>
    <name evidence="5" type="ORF">JCM31826_22350</name>
</gene>
<dbReference type="PANTHER" id="PTHR43547:SF2">
    <property type="entry name" value="HYBRID SIGNAL TRANSDUCTION HISTIDINE KINASE C"/>
    <property type="match status" value="1"/>
</dbReference>
<dbReference type="GO" id="GO:0000155">
    <property type="term" value="F:phosphorelay sensor kinase activity"/>
    <property type="evidence" value="ECO:0007669"/>
    <property type="project" value="TreeGrafter"/>
</dbReference>
<feature type="domain" description="Histidine kinase" evidence="4">
    <location>
        <begin position="1"/>
        <end position="107"/>
    </location>
</feature>
<comment type="caution">
    <text evidence="5">The sequence shown here is derived from an EMBL/GenBank/DDBJ whole genome shotgun (WGS) entry which is preliminary data.</text>
</comment>
<name>A0A401XP73_9FLAO</name>
<keyword evidence="6" id="KW-1185">Reference proteome</keyword>
<sequence>MKIAFLNLMDNACKFSPQHTCQVKIASIPSNDKNSKPQLILHFIDQGPGIPVDDLDYIFDPFYRGKNKHFSQGTGIGLSLTKKIIELHKGSITVHSTPAGSTFTVEV</sequence>
<protein>
    <recommendedName>
        <fullName evidence="2">histidine kinase</fullName>
        <ecNumber evidence="2">2.7.13.3</ecNumber>
    </recommendedName>
</protein>
<dbReference type="PRINTS" id="PR00344">
    <property type="entry name" value="BCTRLSENSOR"/>
</dbReference>
<organism evidence="5 6">
    <name type="scientific">Thermaurantimonas aggregans</name>
    <dbReference type="NCBI Taxonomy" id="2173829"/>
    <lineage>
        <taxon>Bacteria</taxon>
        <taxon>Pseudomonadati</taxon>
        <taxon>Bacteroidota</taxon>
        <taxon>Flavobacteriia</taxon>
        <taxon>Flavobacteriales</taxon>
        <taxon>Schleiferiaceae</taxon>
        <taxon>Thermaurantimonas</taxon>
    </lineage>
</organism>
<evidence type="ECO:0000313" key="6">
    <source>
        <dbReference type="Proteomes" id="UP000286715"/>
    </source>
</evidence>
<dbReference type="SMART" id="SM00387">
    <property type="entry name" value="HATPase_c"/>
    <property type="match status" value="1"/>
</dbReference>
<dbReference type="EMBL" id="BHZE01000050">
    <property type="protein sequence ID" value="GCD78753.1"/>
    <property type="molecule type" value="Genomic_DNA"/>
</dbReference>
<evidence type="ECO:0000256" key="1">
    <source>
        <dbReference type="ARBA" id="ARBA00000085"/>
    </source>
</evidence>
<dbReference type="CDD" id="cd00075">
    <property type="entry name" value="HATPase"/>
    <property type="match status" value="1"/>
</dbReference>
<dbReference type="AlphaFoldDB" id="A0A401XP73"/>
<dbReference type="EC" id="2.7.13.3" evidence="2"/>
<evidence type="ECO:0000259" key="4">
    <source>
        <dbReference type="PROSITE" id="PS50109"/>
    </source>
</evidence>